<protein>
    <submittedName>
        <fullName evidence="1">Uncharacterized protein</fullName>
    </submittedName>
</protein>
<dbReference type="EMBL" id="BKCJ010266320">
    <property type="protein sequence ID" value="GEZ33182.1"/>
    <property type="molecule type" value="Genomic_DNA"/>
</dbReference>
<sequence>MLAAGGGGSGVGDGAAVVNGSRVMMVTGAWPESSKKKEAPAVWQRRLMQCKQIWSKEQGENCFCVTQKPVTSLTLQ</sequence>
<evidence type="ECO:0000313" key="1">
    <source>
        <dbReference type="EMBL" id="GEZ33182.1"/>
    </source>
</evidence>
<gene>
    <name evidence="1" type="ORF">Tci_505155</name>
</gene>
<dbReference type="AlphaFoldDB" id="A0A699IA94"/>
<reference evidence="1" key="1">
    <citation type="journal article" date="2019" name="Sci. Rep.">
        <title>Draft genome of Tanacetum cinerariifolium, the natural source of mosquito coil.</title>
        <authorList>
            <person name="Yamashiro T."/>
            <person name="Shiraishi A."/>
            <person name="Satake H."/>
            <person name="Nakayama K."/>
        </authorList>
    </citation>
    <scope>NUCLEOTIDE SEQUENCE</scope>
</reference>
<organism evidence="1">
    <name type="scientific">Tanacetum cinerariifolium</name>
    <name type="common">Dalmatian daisy</name>
    <name type="synonym">Chrysanthemum cinerariifolium</name>
    <dbReference type="NCBI Taxonomy" id="118510"/>
    <lineage>
        <taxon>Eukaryota</taxon>
        <taxon>Viridiplantae</taxon>
        <taxon>Streptophyta</taxon>
        <taxon>Embryophyta</taxon>
        <taxon>Tracheophyta</taxon>
        <taxon>Spermatophyta</taxon>
        <taxon>Magnoliopsida</taxon>
        <taxon>eudicotyledons</taxon>
        <taxon>Gunneridae</taxon>
        <taxon>Pentapetalae</taxon>
        <taxon>asterids</taxon>
        <taxon>campanulids</taxon>
        <taxon>Asterales</taxon>
        <taxon>Asteraceae</taxon>
        <taxon>Asteroideae</taxon>
        <taxon>Anthemideae</taxon>
        <taxon>Anthemidinae</taxon>
        <taxon>Tanacetum</taxon>
    </lineage>
</organism>
<proteinExistence type="predicted"/>
<accession>A0A699IA94</accession>
<comment type="caution">
    <text evidence="1">The sequence shown here is derived from an EMBL/GenBank/DDBJ whole genome shotgun (WGS) entry which is preliminary data.</text>
</comment>
<name>A0A699IA94_TANCI</name>